<dbReference type="Proteomes" id="UP000823485">
    <property type="component" value="Unassembled WGS sequence"/>
</dbReference>
<dbReference type="PANTHER" id="PTHR30636:SF3">
    <property type="entry name" value="UPF0701 PROTEIN YICC"/>
    <property type="match status" value="1"/>
</dbReference>
<dbReference type="InterPro" id="IPR005229">
    <property type="entry name" value="YicC/YloC-like"/>
</dbReference>
<evidence type="ECO:0000256" key="5">
    <source>
        <dbReference type="ARBA" id="ARBA00035648"/>
    </source>
</evidence>
<comment type="cofactor">
    <cofactor evidence="1">
        <name>a divalent metal cation</name>
        <dbReference type="ChEBI" id="CHEBI:60240"/>
    </cofactor>
</comment>
<keyword evidence="4" id="KW-0378">Hydrolase</keyword>
<evidence type="ECO:0000313" key="8">
    <source>
        <dbReference type="EMBL" id="MBM7715613.1"/>
    </source>
</evidence>
<evidence type="ECO:0000259" key="6">
    <source>
        <dbReference type="Pfam" id="PF03755"/>
    </source>
</evidence>
<evidence type="ECO:0000256" key="2">
    <source>
        <dbReference type="ARBA" id="ARBA00022722"/>
    </source>
</evidence>
<evidence type="ECO:0000256" key="4">
    <source>
        <dbReference type="ARBA" id="ARBA00022801"/>
    </source>
</evidence>
<keyword evidence="2" id="KW-0540">Nuclease</keyword>
<protein>
    <submittedName>
        <fullName evidence="8">Uncharacterized protein (TIGR00255 family)</fullName>
    </submittedName>
</protein>
<dbReference type="NCBIfam" id="TIGR00255">
    <property type="entry name" value="YicC/YloC family endoribonuclease"/>
    <property type="match status" value="1"/>
</dbReference>
<evidence type="ECO:0000256" key="3">
    <source>
        <dbReference type="ARBA" id="ARBA00022759"/>
    </source>
</evidence>
<proteinExistence type="inferred from homology"/>
<comment type="similarity">
    <text evidence="5">Belongs to the YicC/YloC family.</text>
</comment>
<keyword evidence="9" id="KW-1185">Reference proteome</keyword>
<feature type="domain" description="Endoribonuclease YicC-like C-terminal" evidence="7">
    <location>
        <begin position="175"/>
        <end position="291"/>
    </location>
</feature>
<evidence type="ECO:0000259" key="7">
    <source>
        <dbReference type="Pfam" id="PF08340"/>
    </source>
</evidence>
<dbReference type="RefSeq" id="WP_077111779.1">
    <property type="nucleotide sequence ID" value="NZ_JAFBFH010000016.1"/>
</dbReference>
<feature type="domain" description="Endoribonuclease YicC-like N-terminal" evidence="6">
    <location>
        <begin position="3"/>
        <end position="155"/>
    </location>
</feature>
<comment type="caution">
    <text evidence="8">The sequence shown here is derived from an EMBL/GenBank/DDBJ whole genome shotgun (WGS) entry which is preliminary data.</text>
</comment>
<gene>
    <name evidence="8" type="ORF">JOC94_002602</name>
</gene>
<dbReference type="InterPro" id="IPR013527">
    <property type="entry name" value="YicC-like_N"/>
</dbReference>
<reference evidence="8 9" key="1">
    <citation type="submission" date="2021-01" db="EMBL/GenBank/DDBJ databases">
        <title>Genomic Encyclopedia of Type Strains, Phase IV (KMG-IV): sequencing the most valuable type-strain genomes for metagenomic binning, comparative biology and taxonomic classification.</title>
        <authorList>
            <person name="Goeker M."/>
        </authorList>
    </citation>
    <scope>NUCLEOTIDE SEQUENCE [LARGE SCALE GENOMIC DNA]</scope>
    <source>
        <strain evidence="8 9">DSM 105453</strain>
    </source>
</reference>
<evidence type="ECO:0000256" key="1">
    <source>
        <dbReference type="ARBA" id="ARBA00001968"/>
    </source>
</evidence>
<evidence type="ECO:0000313" key="9">
    <source>
        <dbReference type="Proteomes" id="UP000823485"/>
    </source>
</evidence>
<keyword evidence="3" id="KW-0255">Endonuclease</keyword>
<organism evidence="8 9">
    <name type="scientific">Siminovitchia thermophila</name>
    <dbReference type="NCBI Taxonomy" id="1245522"/>
    <lineage>
        <taxon>Bacteria</taxon>
        <taxon>Bacillati</taxon>
        <taxon>Bacillota</taxon>
        <taxon>Bacilli</taxon>
        <taxon>Bacillales</taxon>
        <taxon>Bacillaceae</taxon>
        <taxon>Siminovitchia</taxon>
    </lineage>
</organism>
<sequence>MAASMTGFGRSIKQTENLSIQVEIKTVNHRFLEYSIKLPQAFAYADMEIRKCLNKYIKRGRVEVHATFSGTWNAAKELHIDWNLLDSYYQFIQQASERYQLPSDLSVTDVLHIDEAVVVSEGRRDVDDLVTVLMEAVEEAADKLLEMRIREGENLLSDLANHISSLHLLVEKAKMQAPKAEMAYRKKLEKKLKDVAGDMLDDTRIATEAAVFADKSDISEELARLASHIAQFTETMNSKGPVGRKLDFIIQEMNREANTIGSKGSDSDISSLVVEMKVLIEKLREQVQNLE</sequence>
<dbReference type="Pfam" id="PF08340">
    <property type="entry name" value="YicC-like_C"/>
    <property type="match status" value="1"/>
</dbReference>
<dbReference type="PANTHER" id="PTHR30636">
    <property type="entry name" value="UPF0701 PROTEIN YICC"/>
    <property type="match status" value="1"/>
</dbReference>
<dbReference type="InterPro" id="IPR013551">
    <property type="entry name" value="YicC-like_C"/>
</dbReference>
<accession>A0ABS2R7K4</accession>
<dbReference type="Pfam" id="PF03755">
    <property type="entry name" value="YicC-like_N"/>
    <property type="match status" value="1"/>
</dbReference>
<dbReference type="EMBL" id="JAFBFH010000016">
    <property type="protein sequence ID" value="MBM7715613.1"/>
    <property type="molecule type" value="Genomic_DNA"/>
</dbReference>
<name>A0ABS2R7K4_9BACI</name>